<evidence type="ECO:0000313" key="10">
    <source>
        <dbReference type="EMBL" id="ORB78198.1"/>
    </source>
</evidence>
<dbReference type="PANTHER" id="PTHR30252">
    <property type="entry name" value="INNER MEMBRANE PEPTIDE TRANSPORTER"/>
    <property type="match status" value="1"/>
</dbReference>
<comment type="caution">
    <text evidence="10">The sequence shown here is derived from an EMBL/GenBank/DDBJ whole genome shotgun (WGS) entry which is preliminary data.</text>
</comment>
<keyword evidence="11" id="KW-1185">Reference proteome</keyword>
<dbReference type="EMBL" id="MVIL01000089">
    <property type="protein sequence ID" value="ORB78198.1"/>
    <property type="molecule type" value="Genomic_DNA"/>
</dbReference>
<evidence type="ECO:0000259" key="9">
    <source>
        <dbReference type="Pfam" id="PF02554"/>
    </source>
</evidence>
<gene>
    <name evidence="10" type="ORF">BST46_20480</name>
</gene>
<dbReference type="PANTHER" id="PTHR30252:SF3">
    <property type="entry name" value="PYRUVATE_PROTON SYMPORTER BTST"/>
    <property type="match status" value="1"/>
</dbReference>
<keyword evidence="6 8" id="KW-1133">Transmembrane helix</keyword>
<keyword evidence="4" id="KW-1003">Cell membrane</keyword>
<reference evidence="10 11" key="1">
    <citation type="submission" date="2017-02" db="EMBL/GenBank/DDBJ databases">
        <title>The new phylogeny of genus Mycobacterium.</title>
        <authorList>
            <person name="Tortoli E."/>
            <person name="Trovato A."/>
            <person name="Cirillo D.M."/>
        </authorList>
    </citation>
    <scope>NUCLEOTIDE SEQUENCE [LARGE SCALE GENOMIC DNA]</scope>
    <source>
        <strain evidence="10 11">CCUG 56329</strain>
    </source>
</reference>
<keyword evidence="3" id="KW-0813">Transport</keyword>
<evidence type="ECO:0000256" key="2">
    <source>
        <dbReference type="ARBA" id="ARBA00007755"/>
    </source>
</evidence>
<dbReference type="InterPro" id="IPR051605">
    <property type="entry name" value="CstA"/>
</dbReference>
<accession>A0ABX3THF0</accession>
<comment type="similarity">
    <text evidence="2">Belongs to the peptide transporter carbon starvation (CstA) (TC 2.A.114) family.</text>
</comment>
<name>A0ABX3THF0_9MYCO</name>
<dbReference type="InterPro" id="IPR003706">
    <property type="entry name" value="CstA_N"/>
</dbReference>
<dbReference type="Proteomes" id="UP000192847">
    <property type="component" value="Unassembled WGS sequence"/>
</dbReference>
<feature type="transmembrane region" description="Helical" evidence="8">
    <location>
        <begin position="62"/>
        <end position="81"/>
    </location>
</feature>
<keyword evidence="5 8" id="KW-0812">Transmembrane</keyword>
<evidence type="ECO:0000256" key="4">
    <source>
        <dbReference type="ARBA" id="ARBA00022475"/>
    </source>
</evidence>
<feature type="transmembrane region" description="Helical" evidence="8">
    <location>
        <begin position="36"/>
        <end position="56"/>
    </location>
</feature>
<keyword evidence="7 8" id="KW-0472">Membrane</keyword>
<evidence type="ECO:0000313" key="11">
    <source>
        <dbReference type="Proteomes" id="UP000192847"/>
    </source>
</evidence>
<evidence type="ECO:0000256" key="3">
    <source>
        <dbReference type="ARBA" id="ARBA00022448"/>
    </source>
</evidence>
<dbReference type="RefSeq" id="WP_276328407.1">
    <property type="nucleotide sequence ID" value="NZ_MVIL01000089.1"/>
</dbReference>
<sequence>MAITERDDGVSYVHTDHNLPPVAIVDRSPITARHRIVFAVIAVLGAIAWAVIAFARGEPVNAVWFVVAAICSYLIGFRFYARLIERKIVHPRDDHATPAEILDDGADYVPTDRRV</sequence>
<evidence type="ECO:0000256" key="5">
    <source>
        <dbReference type="ARBA" id="ARBA00022692"/>
    </source>
</evidence>
<comment type="subcellular location">
    <subcellularLocation>
        <location evidence="1">Cell membrane</location>
        <topology evidence="1">Multi-pass membrane protein</topology>
    </subcellularLocation>
</comment>
<protein>
    <recommendedName>
        <fullName evidence="9">CstA N-terminal domain-containing protein</fullName>
    </recommendedName>
</protein>
<evidence type="ECO:0000256" key="1">
    <source>
        <dbReference type="ARBA" id="ARBA00004651"/>
    </source>
</evidence>
<feature type="non-terminal residue" evidence="10">
    <location>
        <position position="115"/>
    </location>
</feature>
<evidence type="ECO:0000256" key="6">
    <source>
        <dbReference type="ARBA" id="ARBA00022989"/>
    </source>
</evidence>
<evidence type="ECO:0000256" key="8">
    <source>
        <dbReference type="SAM" id="Phobius"/>
    </source>
</evidence>
<dbReference type="Pfam" id="PF02554">
    <property type="entry name" value="CstA"/>
    <property type="match status" value="1"/>
</dbReference>
<proteinExistence type="inferred from homology"/>
<evidence type="ECO:0000256" key="7">
    <source>
        <dbReference type="ARBA" id="ARBA00023136"/>
    </source>
</evidence>
<feature type="domain" description="CstA N-terminal" evidence="9">
    <location>
        <begin position="61"/>
        <end position="115"/>
    </location>
</feature>
<organism evidence="10 11">
    <name type="scientific">Mycobacterium timonense</name>
    <dbReference type="NCBI Taxonomy" id="701043"/>
    <lineage>
        <taxon>Bacteria</taxon>
        <taxon>Bacillati</taxon>
        <taxon>Actinomycetota</taxon>
        <taxon>Actinomycetes</taxon>
        <taxon>Mycobacteriales</taxon>
        <taxon>Mycobacteriaceae</taxon>
        <taxon>Mycobacterium</taxon>
        <taxon>Mycobacterium avium complex (MAC)</taxon>
    </lineage>
</organism>